<dbReference type="PANTHER" id="PTHR31973:SF113">
    <property type="entry name" value="PROTEIN FAR1-RELATED SEQUENCE 5-LIKE"/>
    <property type="match status" value="1"/>
</dbReference>
<sequence length="894" mass="102183">MGGNRIRSPLKYIGGHVTEFLDVDVDRMSYFELRDYIKELGYIVDCDFFIKWDELLVLVDNDKVIFDLFNMINDGDTVEVYVFYGVSEANHAPLELEFVPNVSDSGVGDTNEDTEVDSDDHQEYINIRASKRHFKRSQRRSRGTNSYQINVDEKGPDIGYDETNIGIRESLVGKLGGDEPYYLSYEAPNFEIDDETSWGDGEEVDQVVHKPVRKKKIPNRVVFDATFEKIIWELELDIIRKELDINVGRTTVRRARTRVLQEIMGDHIVEYAEMKDNIQAMKKLGQECLDDLLWYNLKHGARSIFKTIANVMLWTTIWQKALMLGYCLQEVVVADPGSSGAFLVLVVLLPFITRSWNQSIMWLDVIASRGAGTSRGRGIPQERNVNEGLGGGRGLTQHRQTNFEATCSGRGLERGKRPVEHEDTSGRQTRPFKRPRMVGIGIYQAEDGFTTLNPELPSRRVINIGTRVTKRADVVTGDIGYTPKIYLAGHYFGTNDAILFFGGKVVIKGGSEVKYESYKSDEIVVGQSILFLNLKAAISAELDIDVSRKNIEIYYIVEGNSFLMKIKNGMGVKLYLEVKKSESGFAIYPLCIDTSEKIGGDVHNFDGTCGEITCVEGTTQDTEALAVVESKICDSYYIPELEVTNYIIDSNSIEVKTGQLYKDKATLVDVKMKYKIKNTFNYKGKKFDRQRYFNSEHTCPMRNRVLTKVQATVEFVWCAKERALEMIRGKPSAGYRQMPRYIYMLNIVYSNSYIRMQKTEKDEFMYLFITLRPLIRGFDYCRSIVIVDGANMGRHYKRTFVSASTHDRTSRRRYIVCLERKVCSYGRFQLDEIPCAHAIIVSKEKNVKDMHPYCSDYYKPNALAKAYEIPMVPMPDKEDWSAPEDVVVETVYPP</sequence>
<dbReference type="InterPro" id="IPR058594">
    <property type="entry name" value="PB1-like_dom_pln"/>
</dbReference>
<reference evidence="3 4" key="1">
    <citation type="submission" date="2020-09" db="EMBL/GenBank/DDBJ databases">
        <title>De no assembly of potato wild relative species, Solanum commersonii.</title>
        <authorList>
            <person name="Cho K."/>
        </authorList>
    </citation>
    <scope>NUCLEOTIDE SEQUENCE [LARGE SCALE GENOMIC DNA]</scope>
    <source>
        <strain evidence="3">LZ3.2</strain>
        <tissue evidence="3">Leaf</tissue>
    </source>
</reference>
<dbReference type="PANTHER" id="PTHR31973">
    <property type="entry name" value="POLYPROTEIN, PUTATIVE-RELATED"/>
    <property type="match status" value="1"/>
</dbReference>
<organism evidence="3 4">
    <name type="scientific">Solanum commersonii</name>
    <name type="common">Commerson's wild potato</name>
    <name type="synonym">Commerson's nightshade</name>
    <dbReference type="NCBI Taxonomy" id="4109"/>
    <lineage>
        <taxon>Eukaryota</taxon>
        <taxon>Viridiplantae</taxon>
        <taxon>Streptophyta</taxon>
        <taxon>Embryophyta</taxon>
        <taxon>Tracheophyta</taxon>
        <taxon>Spermatophyta</taxon>
        <taxon>Magnoliopsida</taxon>
        <taxon>eudicotyledons</taxon>
        <taxon>Gunneridae</taxon>
        <taxon>Pentapetalae</taxon>
        <taxon>asterids</taxon>
        <taxon>lamiids</taxon>
        <taxon>Solanales</taxon>
        <taxon>Solanaceae</taxon>
        <taxon>Solanoideae</taxon>
        <taxon>Solaneae</taxon>
        <taxon>Solanum</taxon>
    </lineage>
</organism>
<accession>A0A9J5XYQ0</accession>
<gene>
    <name evidence="3" type="ORF">H5410_042488</name>
</gene>
<proteinExistence type="predicted"/>
<name>A0A9J5XYQ0_SOLCO</name>
<dbReference type="AlphaFoldDB" id="A0A9J5XYQ0"/>
<comment type="caution">
    <text evidence="3">The sequence shown here is derived from an EMBL/GenBank/DDBJ whole genome shotgun (WGS) entry which is preliminary data.</text>
</comment>
<feature type="compositionally biased region" description="Basic and acidic residues" evidence="1">
    <location>
        <begin position="411"/>
        <end position="425"/>
    </location>
</feature>
<evidence type="ECO:0000313" key="3">
    <source>
        <dbReference type="EMBL" id="KAG5591974.1"/>
    </source>
</evidence>
<evidence type="ECO:0000259" key="2">
    <source>
        <dbReference type="Pfam" id="PF26130"/>
    </source>
</evidence>
<feature type="domain" description="PB1-like" evidence="2">
    <location>
        <begin position="9"/>
        <end position="82"/>
    </location>
</feature>
<feature type="region of interest" description="Disordered" evidence="1">
    <location>
        <begin position="374"/>
        <end position="396"/>
    </location>
</feature>
<feature type="region of interest" description="Disordered" evidence="1">
    <location>
        <begin position="409"/>
        <end position="431"/>
    </location>
</feature>
<dbReference type="Pfam" id="PF26130">
    <property type="entry name" value="PB1-like"/>
    <property type="match status" value="1"/>
</dbReference>
<dbReference type="OrthoDB" id="1139844at2759"/>
<dbReference type="EMBL" id="JACXVP010000008">
    <property type="protein sequence ID" value="KAG5591974.1"/>
    <property type="molecule type" value="Genomic_DNA"/>
</dbReference>
<protein>
    <recommendedName>
        <fullName evidence="2">PB1-like domain-containing protein</fullName>
    </recommendedName>
</protein>
<evidence type="ECO:0000256" key="1">
    <source>
        <dbReference type="SAM" id="MobiDB-lite"/>
    </source>
</evidence>
<keyword evidence="4" id="KW-1185">Reference proteome</keyword>
<dbReference type="Proteomes" id="UP000824120">
    <property type="component" value="Chromosome 8"/>
</dbReference>
<evidence type="ECO:0000313" key="4">
    <source>
        <dbReference type="Proteomes" id="UP000824120"/>
    </source>
</evidence>